<dbReference type="EMBL" id="BARS01051128">
    <property type="protein sequence ID" value="GAG53316.1"/>
    <property type="molecule type" value="Genomic_DNA"/>
</dbReference>
<gene>
    <name evidence="1" type="ORF">S01H1_76206</name>
</gene>
<name>X0ZZ64_9ZZZZ</name>
<organism evidence="1">
    <name type="scientific">marine sediment metagenome</name>
    <dbReference type="NCBI Taxonomy" id="412755"/>
    <lineage>
        <taxon>unclassified sequences</taxon>
        <taxon>metagenomes</taxon>
        <taxon>ecological metagenomes</taxon>
    </lineage>
</organism>
<evidence type="ECO:0000313" key="1">
    <source>
        <dbReference type="EMBL" id="GAG53316.1"/>
    </source>
</evidence>
<protein>
    <submittedName>
        <fullName evidence="1">Uncharacterized protein</fullName>
    </submittedName>
</protein>
<reference evidence="1" key="1">
    <citation type="journal article" date="2014" name="Front. Microbiol.">
        <title>High frequency of phylogenetically diverse reductive dehalogenase-homologous genes in deep subseafloor sedimentary metagenomes.</title>
        <authorList>
            <person name="Kawai M."/>
            <person name="Futagami T."/>
            <person name="Toyoda A."/>
            <person name="Takaki Y."/>
            <person name="Nishi S."/>
            <person name="Hori S."/>
            <person name="Arai W."/>
            <person name="Tsubouchi T."/>
            <person name="Morono Y."/>
            <person name="Uchiyama I."/>
            <person name="Ito T."/>
            <person name="Fujiyama A."/>
            <person name="Inagaki F."/>
            <person name="Takami H."/>
        </authorList>
    </citation>
    <scope>NUCLEOTIDE SEQUENCE</scope>
    <source>
        <strain evidence="1">Expedition CK06-06</strain>
    </source>
</reference>
<dbReference type="AlphaFoldDB" id="X0ZZ64"/>
<comment type="caution">
    <text evidence="1">The sequence shown here is derived from an EMBL/GenBank/DDBJ whole genome shotgun (WGS) entry which is preliminary data.</text>
</comment>
<sequence length="166" mass="17631">MIKDILNVHDFVCTFTKIDEDGIPHFIEVVTGDIVTTVGKNRAASQLANLGNLKTWFTHLALGTNDDAESTEDVALGAEIYRVALDGVAGDGGAGDLNIVFAVGETVFGRAVIQADSVDAGIITVKELGLLDSLIGGNLICRQVPNNELTFTGTEKLYILWGVIVN</sequence>
<accession>X0ZZ64</accession>
<proteinExistence type="predicted"/>